<evidence type="ECO:0000313" key="9">
    <source>
        <dbReference type="EMBL" id="ABI77464.1"/>
    </source>
</evidence>
<dbReference type="CDD" id="cd07496">
    <property type="entry name" value="Peptidases_S8_13"/>
    <property type="match status" value="1"/>
</dbReference>
<dbReference type="PROSITE" id="PS51892">
    <property type="entry name" value="SUBTILASE"/>
    <property type="match status" value="1"/>
</dbReference>
<dbReference type="PANTHER" id="PTHR43806:SF11">
    <property type="entry name" value="CEREVISIN-RELATED"/>
    <property type="match status" value="1"/>
</dbReference>
<feature type="region of interest" description="Disordered" evidence="7">
    <location>
        <begin position="345"/>
        <end position="380"/>
    </location>
</feature>
<accession>Q0BWQ8</accession>
<feature type="compositionally biased region" description="Low complexity" evidence="7">
    <location>
        <begin position="354"/>
        <end position="374"/>
    </location>
</feature>
<keyword evidence="10" id="KW-1185">Reference proteome</keyword>
<dbReference type="GO" id="GO:0006508">
    <property type="term" value="P:proteolysis"/>
    <property type="evidence" value="ECO:0007669"/>
    <property type="project" value="UniProtKB-KW"/>
</dbReference>
<feature type="active site" description="Charge relay system" evidence="5">
    <location>
        <position position="427"/>
    </location>
</feature>
<dbReference type="eggNOG" id="COG1404">
    <property type="taxonomic scope" value="Bacteria"/>
</dbReference>
<evidence type="ECO:0000256" key="3">
    <source>
        <dbReference type="ARBA" id="ARBA00022801"/>
    </source>
</evidence>
<dbReference type="Proteomes" id="UP000001959">
    <property type="component" value="Chromosome"/>
</dbReference>
<protein>
    <submittedName>
        <fullName evidence="9">Subtilase family protein</fullName>
        <ecNumber evidence="9">3.4.21.-</ecNumber>
    </submittedName>
</protein>
<dbReference type="AlphaFoldDB" id="Q0BWQ8"/>
<evidence type="ECO:0000256" key="1">
    <source>
        <dbReference type="ARBA" id="ARBA00011073"/>
    </source>
</evidence>
<evidence type="ECO:0000256" key="4">
    <source>
        <dbReference type="ARBA" id="ARBA00022825"/>
    </source>
</evidence>
<comment type="similarity">
    <text evidence="1 5 6">Belongs to the peptidase S8 family.</text>
</comment>
<dbReference type="Pfam" id="PF00082">
    <property type="entry name" value="Peptidase_S8"/>
    <property type="match status" value="1"/>
</dbReference>
<gene>
    <name evidence="9" type="ordered locus">HNE_3412</name>
</gene>
<proteinExistence type="inferred from homology"/>
<organism evidence="9 10">
    <name type="scientific">Hyphomonas neptunium (strain ATCC 15444)</name>
    <dbReference type="NCBI Taxonomy" id="228405"/>
    <lineage>
        <taxon>Bacteria</taxon>
        <taxon>Pseudomonadati</taxon>
        <taxon>Pseudomonadota</taxon>
        <taxon>Alphaproteobacteria</taxon>
        <taxon>Hyphomonadales</taxon>
        <taxon>Hyphomonadaceae</taxon>
        <taxon>Hyphomonas</taxon>
    </lineage>
</organism>
<evidence type="ECO:0000313" key="10">
    <source>
        <dbReference type="Proteomes" id="UP000001959"/>
    </source>
</evidence>
<dbReference type="InterPro" id="IPR023828">
    <property type="entry name" value="Peptidase_S8_Ser-AS"/>
</dbReference>
<keyword evidence="2 5" id="KW-0645">Protease</keyword>
<dbReference type="PROSITE" id="PS00138">
    <property type="entry name" value="SUBTILASE_SER"/>
    <property type="match status" value="1"/>
</dbReference>
<dbReference type="InterPro" id="IPR023827">
    <property type="entry name" value="Peptidase_S8_Asp-AS"/>
</dbReference>
<dbReference type="InterPro" id="IPR034176">
    <property type="entry name" value="Peptidases_S8_13"/>
</dbReference>
<dbReference type="EC" id="3.4.21.-" evidence="9"/>
<dbReference type="GO" id="GO:0004252">
    <property type="term" value="F:serine-type endopeptidase activity"/>
    <property type="evidence" value="ECO:0007669"/>
    <property type="project" value="UniProtKB-UniRule"/>
</dbReference>
<dbReference type="PROSITE" id="PS51257">
    <property type="entry name" value="PROKAR_LIPOPROTEIN"/>
    <property type="match status" value="1"/>
</dbReference>
<dbReference type="PROSITE" id="PS00137">
    <property type="entry name" value="SUBTILASE_HIS"/>
    <property type="match status" value="1"/>
</dbReference>
<evidence type="ECO:0000256" key="7">
    <source>
        <dbReference type="SAM" id="MobiDB-lite"/>
    </source>
</evidence>
<name>Q0BWQ8_HYPNA</name>
<dbReference type="Gene3D" id="3.40.50.200">
    <property type="entry name" value="Peptidase S8/S53 domain"/>
    <property type="match status" value="1"/>
</dbReference>
<dbReference type="InterPro" id="IPR050131">
    <property type="entry name" value="Peptidase_S8_subtilisin-like"/>
</dbReference>
<dbReference type="PANTHER" id="PTHR43806">
    <property type="entry name" value="PEPTIDASE S8"/>
    <property type="match status" value="1"/>
</dbReference>
<evidence type="ECO:0000259" key="8">
    <source>
        <dbReference type="Pfam" id="PF00082"/>
    </source>
</evidence>
<evidence type="ECO:0000256" key="2">
    <source>
        <dbReference type="ARBA" id="ARBA00022670"/>
    </source>
</evidence>
<keyword evidence="4 5" id="KW-0720">Serine protease</keyword>
<feature type="active site" description="Charge relay system" evidence="5">
    <location>
        <position position="687"/>
    </location>
</feature>
<dbReference type="SUPFAM" id="SSF52743">
    <property type="entry name" value="Subtilisin-like"/>
    <property type="match status" value="1"/>
</dbReference>
<dbReference type="EMBL" id="CP000158">
    <property type="protein sequence ID" value="ABI77464.1"/>
    <property type="molecule type" value="Genomic_DNA"/>
</dbReference>
<dbReference type="InterPro" id="IPR036852">
    <property type="entry name" value="Peptidase_S8/S53_dom_sf"/>
</dbReference>
<dbReference type="PRINTS" id="PR00723">
    <property type="entry name" value="SUBTILISIN"/>
</dbReference>
<keyword evidence="3 5" id="KW-0378">Hydrolase</keyword>
<dbReference type="KEGG" id="hne:HNE_3412"/>
<sequence length="772" mass="81282">MLKHYTARTARAAIAMALGGAALLTGCDQIDTRIERAREIADASVEQINGETVIDPTYRNLESASPEDRALAGTVVTAEFAIDDEDRPMFAIGSIIAKPLAIPDAESVDIVEDAEQMEAELDYFDSPEGEAMMDAEEAPAAAPPAPAPLTTQEPGSVFLEVQPAQVMPKITLDPRDAEESREEIAQASRKFDQVVIQDDTKRLQMRSLSKQDLEAMAPEDRAETRKLARRAPIEREVVRKQLDANTVMLDTMSKYGVGGEVALSRQGQMVIQIGADGANPTQFTGRNGPADFLARTEAAECPEGADAASVGDDLAVATACVVRDLRASGQFEYVEQDYIFQNQFARKPKDTPYGTPGETKTGSTGSTGSPTGQPVSQEPDDPLWALQWHFRDKGTSEGRTAGGAGFESFWNRQGVRGSDGIVVAVVDTGLQMSHPDIAASPNIMQGYDMVSDPRMGNDGDGRDIDANDPGDMCDPNKPNAADSFHGTHVAGTIGAAATNNGSGVAGGAWDVRIVPVRALGKCGGRLSDINDAIRWAAGLIPAEVNEGPQVWTEVWNENPADIINLSIGLLGACPASLQDAIDAVTEEGVIVVSAAGNARMSTSLYAPAGCRNVVTVAASDARGQIAPYSNFGPEVMVLAPGGDLTRDDNGDGKPDGVLSTKAATNCYDPVTGEGVENCFYAYEQGTSMAAPHVSAALALLKSRDPAASRDDIISTLRAALDPRESLQCAGLCTQYPGAAPIEGSPDMCARPCGVGLLNMANVPLKATDGGGR</sequence>
<dbReference type="HOGENOM" id="CLU_362000_0_0_5"/>
<reference evidence="9 10" key="1">
    <citation type="journal article" date="2006" name="J. Bacteriol.">
        <title>Comparative genomic evidence for a close relationship between the dimorphic prosthecate bacteria Hyphomonas neptunium and Caulobacter crescentus.</title>
        <authorList>
            <person name="Badger J.H."/>
            <person name="Hoover T.R."/>
            <person name="Brun Y.V."/>
            <person name="Weiner R.M."/>
            <person name="Laub M.T."/>
            <person name="Alexandre G."/>
            <person name="Mrazek J."/>
            <person name="Ren Q."/>
            <person name="Paulsen I.T."/>
            <person name="Nelson K.E."/>
            <person name="Khouri H.M."/>
            <person name="Radune D."/>
            <person name="Sosa J."/>
            <person name="Dodson R.J."/>
            <person name="Sullivan S.A."/>
            <person name="Rosovitz M.J."/>
            <person name="Madupu R."/>
            <person name="Brinkac L.M."/>
            <person name="Durkin A.S."/>
            <person name="Daugherty S.C."/>
            <person name="Kothari S.P."/>
            <person name="Giglio M.G."/>
            <person name="Zhou L."/>
            <person name="Haft D.H."/>
            <person name="Selengut J.D."/>
            <person name="Davidsen T.M."/>
            <person name="Yang Q."/>
            <person name="Zafar N."/>
            <person name="Ward N.L."/>
        </authorList>
    </citation>
    <scope>NUCLEOTIDE SEQUENCE [LARGE SCALE GENOMIC DNA]</scope>
    <source>
        <strain evidence="9 10">ATCC 15444</strain>
    </source>
</reference>
<evidence type="ECO:0000256" key="6">
    <source>
        <dbReference type="RuleBase" id="RU003355"/>
    </source>
</evidence>
<dbReference type="InterPro" id="IPR022398">
    <property type="entry name" value="Peptidase_S8_His-AS"/>
</dbReference>
<evidence type="ECO:0000256" key="5">
    <source>
        <dbReference type="PROSITE-ProRule" id="PRU01240"/>
    </source>
</evidence>
<dbReference type="STRING" id="228405.HNE_3412"/>
<feature type="active site" description="Charge relay system" evidence="5">
    <location>
        <position position="485"/>
    </location>
</feature>
<dbReference type="PROSITE" id="PS00136">
    <property type="entry name" value="SUBTILASE_ASP"/>
    <property type="match status" value="1"/>
</dbReference>
<dbReference type="InterPro" id="IPR000209">
    <property type="entry name" value="Peptidase_S8/S53_dom"/>
</dbReference>
<feature type="domain" description="Peptidase S8/S53" evidence="8">
    <location>
        <begin position="419"/>
        <end position="717"/>
    </location>
</feature>
<dbReference type="InterPro" id="IPR015500">
    <property type="entry name" value="Peptidase_S8_subtilisin-rel"/>
</dbReference>
<dbReference type="RefSeq" id="WP_011648380.1">
    <property type="nucleotide sequence ID" value="NC_008358.1"/>
</dbReference>